<dbReference type="InterPro" id="IPR009772">
    <property type="entry name" value="CDC123"/>
</dbReference>
<comment type="similarity">
    <text evidence="1">Belongs to the CDC123 family.</text>
</comment>
<dbReference type="GO" id="GO:0005737">
    <property type="term" value="C:cytoplasm"/>
    <property type="evidence" value="ECO:0007669"/>
    <property type="project" value="TreeGrafter"/>
</dbReference>
<evidence type="ECO:0008006" key="5">
    <source>
        <dbReference type="Google" id="ProtNLM"/>
    </source>
</evidence>
<dbReference type="Pfam" id="PF07065">
    <property type="entry name" value="D123"/>
    <property type="match status" value="1"/>
</dbReference>
<evidence type="ECO:0000256" key="2">
    <source>
        <dbReference type="SAM" id="MobiDB-lite"/>
    </source>
</evidence>
<name>A0AAW0QLE5_9PEZI</name>
<feature type="compositionally biased region" description="Acidic residues" evidence="2">
    <location>
        <begin position="381"/>
        <end position="393"/>
    </location>
</feature>
<organism evidence="3 4">
    <name type="scientific">Apiospora kogelbergensis</name>
    <dbReference type="NCBI Taxonomy" id="1337665"/>
    <lineage>
        <taxon>Eukaryota</taxon>
        <taxon>Fungi</taxon>
        <taxon>Dikarya</taxon>
        <taxon>Ascomycota</taxon>
        <taxon>Pezizomycotina</taxon>
        <taxon>Sordariomycetes</taxon>
        <taxon>Xylariomycetidae</taxon>
        <taxon>Amphisphaeriales</taxon>
        <taxon>Apiosporaceae</taxon>
        <taxon>Apiospora</taxon>
    </lineage>
</organism>
<evidence type="ECO:0000256" key="1">
    <source>
        <dbReference type="ARBA" id="ARBA00011047"/>
    </source>
</evidence>
<dbReference type="Proteomes" id="UP001392437">
    <property type="component" value="Unassembled WGS sequence"/>
</dbReference>
<feature type="region of interest" description="Disordered" evidence="2">
    <location>
        <begin position="1"/>
        <end position="22"/>
    </location>
</feature>
<feature type="compositionally biased region" description="Acidic residues" evidence="2">
    <location>
        <begin position="83"/>
        <end position="96"/>
    </location>
</feature>
<gene>
    <name evidence="3" type="ORF">PG999_010978</name>
</gene>
<evidence type="ECO:0000313" key="3">
    <source>
        <dbReference type="EMBL" id="KAK8100604.1"/>
    </source>
</evidence>
<protein>
    <recommendedName>
        <fullName evidence="5">Cell division cycle protein 123</fullName>
    </recommendedName>
</protein>
<proteinExistence type="inferred from homology"/>
<dbReference type="PANTHER" id="PTHR15323">
    <property type="entry name" value="D123 PROTEIN"/>
    <property type="match status" value="1"/>
</dbReference>
<accession>A0AAW0QLE5</accession>
<sequence>MPDATGAAATMPGTTSGATGGSSDANNNAAALLEFPPITRDHILHCSYDYWFPKYRTSCIKSRIIPLTPDFVEYIREDGIVLGDEDDQETDDDEVVWESGPTNLSTAQARSRYEQAPDQSDSDSDEDDEPRLPPNKRFPALHQTIKDTIAELDGAVAPKLNWTAPKDAAWISTHQNTIKCTTPNDVYLLLKSSNFITYDLEHAFDDCTPVAGSNGGGSATTETKTTETAGSSSALQFKPVLVLRSFFNPHTALEFRCFVKHRYLVGITQRDLNHYDFLLKMQPALVAKICQFFNHKLRYTFPDASFTFDVYIPEGEGEPLGRVRLIDINAWAPHTDSLLFGWHELNEWKVPSGPMLGTASAEEDVPTAAAQTGGVVSDDSNTTDDDDDDDDDDVIPELRLIEKEDPAAYNFSSPAYSAHKLPKDVVDASLSGEGGMREFARKWKEMVEYRGDIRSWEDK</sequence>
<keyword evidence="4" id="KW-1185">Reference proteome</keyword>
<dbReference type="EMBL" id="JAQQWP010000009">
    <property type="protein sequence ID" value="KAK8100604.1"/>
    <property type="molecule type" value="Genomic_DNA"/>
</dbReference>
<dbReference type="AlphaFoldDB" id="A0AAW0QLE5"/>
<reference evidence="3 4" key="1">
    <citation type="submission" date="2023-01" db="EMBL/GenBank/DDBJ databases">
        <title>Analysis of 21 Apiospora genomes using comparative genomics revels a genus with tremendous synthesis potential of carbohydrate active enzymes and secondary metabolites.</title>
        <authorList>
            <person name="Sorensen T."/>
        </authorList>
    </citation>
    <scope>NUCLEOTIDE SEQUENCE [LARGE SCALE GENOMIC DNA]</scope>
    <source>
        <strain evidence="3 4">CBS 117206</strain>
    </source>
</reference>
<feature type="region of interest" description="Disordered" evidence="2">
    <location>
        <begin position="356"/>
        <end position="393"/>
    </location>
</feature>
<dbReference type="PANTHER" id="PTHR15323:SF6">
    <property type="entry name" value="CELL DIVISION CYCLE PROTEIN 123 HOMOLOG"/>
    <property type="match status" value="1"/>
</dbReference>
<feature type="compositionally biased region" description="Polar residues" evidence="2">
    <location>
        <begin position="100"/>
        <end position="109"/>
    </location>
</feature>
<evidence type="ECO:0000313" key="4">
    <source>
        <dbReference type="Proteomes" id="UP001392437"/>
    </source>
</evidence>
<comment type="caution">
    <text evidence="3">The sequence shown here is derived from an EMBL/GenBank/DDBJ whole genome shotgun (WGS) entry which is preliminary data.</text>
</comment>
<feature type="compositionally biased region" description="Acidic residues" evidence="2">
    <location>
        <begin position="120"/>
        <end position="129"/>
    </location>
</feature>
<feature type="region of interest" description="Disordered" evidence="2">
    <location>
        <begin position="82"/>
        <end position="139"/>
    </location>
</feature>